<dbReference type="InterPro" id="IPR023198">
    <property type="entry name" value="PGP-like_dom2"/>
</dbReference>
<dbReference type="GO" id="GO:0008967">
    <property type="term" value="F:phosphoglycolate phosphatase activity"/>
    <property type="evidence" value="ECO:0007669"/>
    <property type="project" value="TreeGrafter"/>
</dbReference>
<accession>A0A516H5C7</accession>
<proteinExistence type="predicted"/>
<protein>
    <submittedName>
        <fullName evidence="1">HAD-IA family hydrolase</fullName>
    </submittedName>
</protein>
<dbReference type="NCBIfam" id="TIGR01549">
    <property type="entry name" value="HAD-SF-IA-v1"/>
    <property type="match status" value="1"/>
</dbReference>
<dbReference type="Gene3D" id="1.10.150.240">
    <property type="entry name" value="Putative phosphatase, domain 2"/>
    <property type="match status" value="1"/>
</dbReference>
<dbReference type="InterPro" id="IPR006439">
    <property type="entry name" value="HAD-SF_hydro_IA"/>
</dbReference>
<dbReference type="PANTHER" id="PTHR43434:SF24">
    <property type="entry name" value="HYDROLASE-RELATED"/>
    <property type="match status" value="1"/>
</dbReference>
<dbReference type="GO" id="GO:0005829">
    <property type="term" value="C:cytosol"/>
    <property type="evidence" value="ECO:0007669"/>
    <property type="project" value="TreeGrafter"/>
</dbReference>
<dbReference type="SFLD" id="SFLDG01129">
    <property type="entry name" value="C1.5:_HAD__Beta-PGM__Phosphata"/>
    <property type="match status" value="1"/>
</dbReference>
<name>A0A516H5C7_9PROT</name>
<dbReference type="SFLD" id="SFLDG01135">
    <property type="entry name" value="C1.5.6:_HAD__Beta-PGM__Phospha"/>
    <property type="match status" value="1"/>
</dbReference>
<dbReference type="GO" id="GO:0006281">
    <property type="term" value="P:DNA repair"/>
    <property type="evidence" value="ECO:0007669"/>
    <property type="project" value="TreeGrafter"/>
</dbReference>
<sequence>MSADLIQLSDSLDPPRLVIFDCDGTLVDSQHHIVSAMHSAFAANGLVLPDADAVRRTVGLPLEVAIEHLLLPLGSPALNPVVHAYKTAAIAQRLEPDHHEPLFPGLVATLDRLEQAGFLLGVATGKARRGLNYTLATHSLTERFITLQTCDVVANGKPAPDMVLQAMAETGAVPASTIVVGDTTYDMEMARNAGVQAIGVAWGYHDEQILLETGAASIIKNFGELPDLVIELLTRSSSAA</sequence>
<dbReference type="InterPro" id="IPR050155">
    <property type="entry name" value="HAD-like_hydrolase_sf"/>
</dbReference>
<evidence type="ECO:0000313" key="1">
    <source>
        <dbReference type="EMBL" id="QDO98911.1"/>
    </source>
</evidence>
<dbReference type="InterPro" id="IPR036412">
    <property type="entry name" value="HAD-like_sf"/>
</dbReference>
<organism evidence="1 2">
    <name type="scientific">Ferrovibrio terrae</name>
    <dbReference type="NCBI Taxonomy" id="2594003"/>
    <lineage>
        <taxon>Bacteria</taxon>
        <taxon>Pseudomonadati</taxon>
        <taxon>Pseudomonadota</taxon>
        <taxon>Alphaproteobacteria</taxon>
        <taxon>Rhodospirillales</taxon>
        <taxon>Rhodospirillaceae</taxon>
        <taxon>Ferrovibrio</taxon>
    </lineage>
</organism>
<evidence type="ECO:0000313" key="2">
    <source>
        <dbReference type="Proteomes" id="UP000317496"/>
    </source>
</evidence>
<dbReference type="InterPro" id="IPR041492">
    <property type="entry name" value="HAD_2"/>
</dbReference>
<gene>
    <name evidence="1" type="ORF">FNB15_17270</name>
</gene>
<dbReference type="OrthoDB" id="9793014at2"/>
<dbReference type="PANTHER" id="PTHR43434">
    <property type="entry name" value="PHOSPHOGLYCOLATE PHOSPHATASE"/>
    <property type="match status" value="1"/>
</dbReference>
<dbReference type="Proteomes" id="UP000317496">
    <property type="component" value="Chromosome"/>
</dbReference>
<keyword evidence="1" id="KW-0378">Hydrolase</keyword>
<dbReference type="SFLD" id="SFLDS00003">
    <property type="entry name" value="Haloacid_Dehalogenase"/>
    <property type="match status" value="1"/>
</dbReference>
<dbReference type="SUPFAM" id="SSF56784">
    <property type="entry name" value="HAD-like"/>
    <property type="match status" value="1"/>
</dbReference>
<dbReference type="EMBL" id="CP041636">
    <property type="protein sequence ID" value="QDO98911.1"/>
    <property type="molecule type" value="Genomic_DNA"/>
</dbReference>
<dbReference type="Pfam" id="PF13419">
    <property type="entry name" value="HAD_2"/>
    <property type="match status" value="1"/>
</dbReference>
<dbReference type="AlphaFoldDB" id="A0A516H5C7"/>
<dbReference type="Gene3D" id="3.40.50.1000">
    <property type="entry name" value="HAD superfamily/HAD-like"/>
    <property type="match status" value="1"/>
</dbReference>
<dbReference type="RefSeq" id="WP_144257908.1">
    <property type="nucleotide sequence ID" value="NZ_CP041636.1"/>
</dbReference>
<reference evidence="1 2" key="1">
    <citation type="submission" date="2019-07" db="EMBL/GenBank/DDBJ databases">
        <title>Genome sequencing for Ferrovibrio sp. K5.</title>
        <authorList>
            <person name="Park S.-J."/>
        </authorList>
    </citation>
    <scope>NUCLEOTIDE SEQUENCE [LARGE SCALE GENOMIC DNA]</scope>
    <source>
        <strain evidence="1 2">K5</strain>
    </source>
</reference>
<dbReference type="InterPro" id="IPR023214">
    <property type="entry name" value="HAD_sf"/>
</dbReference>
<dbReference type="KEGG" id="fer:FNB15_17270"/>
<dbReference type="NCBIfam" id="TIGR01509">
    <property type="entry name" value="HAD-SF-IA-v3"/>
    <property type="match status" value="1"/>
</dbReference>
<keyword evidence="2" id="KW-1185">Reference proteome</keyword>